<dbReference type="EMBL" id="VCQV01000003">
    <property type="protein sequence ID" value="TWP38290.1"/>
    <property type="molecule type" value="Genomic_DNA"/>
</dbReference>
<evidence type="ECO:0000313" key="3">
    <source>
        <dbReference type="Proteomes" id="UP000320244"/>
    </source>
</evidence>
<dbReference type="Proteomes" id="UP000320244">
    <property type="component" value="Unassembled WGS sequence"/>
</dbReference>
<dbReference type="RefSeq" id="WP_146315268.1">
    <property type="nucleotide sequence ID" value="NZ_VCQV01000003.1"/>
</dbReference>
<keyword evidence="1" id="KW-1133">Transmembrane helix</keyword>
<reference evidence="2 3" key="2">
    <citation type="submission" date="2019-08" db="EMBL/GenBank/DDBJ databases">
        <title>Jejuicoccus antrihumi gen. nov., sp. nov., a new member of the family Dermacoccaceae isolated from a cave.</title>
        <authorList>
            <person name="Schumann P."/>
            <person name="Kim I.S."/>
        </authorList>
    </citation>
    <scope>NUCLEOTIDE SEQUENCE [LARGE SCALE GENOMIC DNA]</scope>
    <source>
        <strain evidence="2 3">C5-26</strain>
    </source>
</reference>
<sequence length="289" mass="31041">MPTIPTLFSLPAAVSGPLGGITLFALVISMFSRGPTKHVRAIAALAVAAALALTGAHWIAQPVAAICLATFCAYAWSSPRKSWRPLSRAVVGVVAFAAFGATWALAVVAWMSVAVFFTRGGSWRGCGARGRRMPRARRAKVSADAAAQTVESVARPVADLRAMAHDIRVPKDCRAQLSDLRDRCRVTRAYLMERGLNEGRHGYTVHEIEHSYAPEAVRAYLALPPTMANVQPLQDGKTGHQLLSEQLNLLLAAVDDEMAEATTIGGEDLLASHRFLSGKFGKRSNDLTL</sequence>
<dbReference type="OrthoDB" id="5149576at2"/>
<reference evidence="2 3" key="1">
    <citation type="submission" date="2019-05" db="EMBL/GenBank/DDBJ databases">
        <authorList>
            <person name="Lee S.D."/>
        </authorList>
    </citation>
    <scope>NUCLEOTIDE SEQUENCE [LARGE SCALE GENOMIC DNA]</scope>
    <source>
        <strain evidence="2 3">C5-26</strain>
    </source>
</reference>
<keyword evidence="1" id="KW-0472">Membrane</keyword>
<keyword evidence="1" id="KW-0812">Transmembrane</keyword>
<organism evidence="2 3">
    <name type="scientific">Leekyejoonella antrihumi</name>
    <dbReference type="NCBI Taxonomy" id="1660198"/>
    <lineage>
        <taxon>Bacteria</taxon>
        <taxon>Bacillati</taxon>
        <taxon>Actinomycetota</taxon>
        <taxon>Actinomycetes</taxon>
        <taxon>Micrococcales</taxon>
        <taxon>Dermacoccaceae</taxon>
        <taxon>Leekyejoonella</taxon>
    </lineage>
</organism>
<gene>
    <name evidence="2" type="ORF">FGL98_03515</name>
</gene>
<comment type="caution">
    <text evidence="2">The sequence shown here is derived from an EMBL/GenBank/DDBJ whole genome shotgun (WGS) entry which is preliminary data.</text>
</comment>
<dbReference type="AlphaFoldDB" id="A0A563E6Y3"/>
<proteinExistence type="predicted"/>
<feature type="transmembrane region" description="Helical" evidence="1">
    <location>
        <begin position="59"/>
        <end position="77"/>
    </location>
</feature>
<evidence type="ECO:0000256" key="1">
    <source>
        <dbReference type="SAM" id="Phobius"/>
    </source>
</evidence>
<keyword evidence="3" id="KW-1185">Reference proteome</keyword>
<feature type="transmembrane region" description="Helical" evidence="1">
    <location>
        <begin position="89"/>
        <end position="117"/>
    </location>
</feature>
<feature type="transmembrane region" description="Helical" evidence="1">
    <location>
        <begin position="12"/>
        <end position="31"/>
    </location>
</feature>
<accession>A0A563E6Y3</accession>
<evidence type="ECO:0000313" key="2">
    <source>
        <dbReference type="EMBL" id="TWP38290.1"/>
    </source>
</evidence>
<protein>
    <submittedName>
        <fullName evidence="2">Uncharacterized protein</fullName>
    </submittedName>
</protein>
<name>A0A563E6Y3_9MICO</name>